<dbReference type="EMBL" id="JAVRER010000013">
    <property type="protein sequence ID" value="MDT0416047.1"/>
    <property type="molecule type" value="Genomic_DNA"/>
</dbReference>
<comment type="caution">
    <text evidence="4">The sequence shown here is derived from an EMBL/GenBank/DDBJ whole genome shotgun (WGS) entry which is preliminary data.</text>
</comment>
<evidence type="ECO:0000313" key="4">
    <source>
        <dbReference type="EMBL" id="MDT0416047.1"/>
    </source>
</evidence>
<evidence type="ECO:0000256" key="1">
    <source>
        <dbReference type="SAM" id="MobiDB-lite"/>
    </source>
</evidence>
<dbReference type="Pfam" id="PF13413">
    <property type="entry name" value="HTH_25"/>
    <property type="match status" value="1"/>
</dbReference>
<evidence type="ECO:0000313" key="5">
    <source>
        <dbReference type="Proteomes" id="UP001183607"/>
    </source>
</evidence>
<dbReference type="PANTHER" id="PTHR34475">
    <property type="match status" value="1"/>
</dbReference>
<dbReference type="SUPFAM" id="SSF47413">
    <property type="entry name" value="lambda repressor-like DNA-binding domains"/>
    <property type="match status" value="1"/>
</dbReference>
<dbReference type="InterPro" id="IPR025194">
    <property type="entry name" value="RodZ-like_C"/>
</dbReference>
<dbReference type="InterPro" id="IPR010982">
    <property type="entry name" value="Lambda_DNA-bd_dom_sf"/>
</dbReference>
<dbReference type="InterPro" id="IPR001387">
    <property type="entry name" value="Cro/C1-type_HTH"/>
</dbReference>
<accession>A0ABD5E5G4</accession>
<dbReference type="Gene3D" id="1.10.260.40">
    <property type="entry name" value="lambda repressor-like DNA-binding domains"/>
    <property type="match status" value="1"/>
</dbReference>
<organism evidence="4 5">
    <name type="scientific">Streptomyces evansiae</name>
    <dbReference type="NCBI Taxonomy" id="3075535"/>
    <lineage>
        <taxon>Bacteria</taxon>
        <taxon>Bacillati</taxon>
        <taxon>Actinomycetota</taxon>
        <taxon>Actinomycetes</taxon>
        <taxon>Kitasatosporales</taxon>
        <taxon>Streptomycetaceae</taxon>
        <taxon>Streptomyces</taxon>
    </lineage>
</organism>
<feature type="domain" description="Cytoskeleton protein RodZ-like C-terminal" evidence="3">
    <location>
        <begin position="203"/>
        <end position="268"/>
    </location>
</feature>
<protein>
    <submittedName>
        <fullName evidence="4">Helix-turn-helix domain-containing protein</fullName>
    </submittedName>
</protein>
<feature type="region of interest" description="Disordered" evidence="1">
    <location>
        <begin position="1"/>
        <end position="24"/>
    </location>
</feature>
<feature type="transmembrane region" description="Helical" evidence="2">
    <location>
        <begin position="118"/>
        <end position="138"/>
    </location>
</feature>
<keyword evidence="2" id="KW-0812">Transmembrane</keyword>
<dbReference type="Proteomes" id="UP001183607">
    <property type="component" value="Unassembled WGS sequence"/>
</dbReference>
<name>A0ABD5E5G4_9ACTN</name>
<dbReference type="AlphaFoldDB" id="A0ABD5E5G4"/>
<evidence type="ECO:0000259" key="3">
    <source>
        <dbReference type="Pfam" id="PF13464"/>
    </source>
</evidence>
<gene>
    <name evidence="4" type="ORF">RM574_11155</name>
</gene>
<dbReference type="RefSeq" id="WP_007821445.1">
    <property type="nucleotide sequence ID" value="NZ_JAVRER010000013.1"/>
</dbReference>
<keyword evidence="2" id="KW-1133">Transmembrane helix</keyword>
<dbReference type="Pfam" id="PF13464">
    <property type="entry name" value="RodZ_C"/>
    <property type="match status" value="1"/>
</dbReference>
<feature type="compositionally biased region" description="Low complexity" evidence="1">
    <location>
        <begin position="153"/>
        <end position="187"/>
    </location>
</feature>
<proteinExistence type="predicted"/>
<keyword evidence="2" id="KW-0472">Membrane</keyword>
<dbReference type="InterPro" id="IPR050400">
    <property type="entry name" value="Bact_Cytoskel_RodZ"/>
</dbReference>
<sequence>MSIGNSPAEERPSDDGPSLGETLRRARAKAGLRVEDLSASTRIRVPLVQAIENDDFSQCGGTVYARGHLRALARAVGLDPEPLLARYDAEHDGAPLPTPAAPLFEAERIRPDRRRPNWTAAMVAAIVAVVAFVGFTVVSGGDEPAGTKRHAAEGAPAGDSASPSPSASQSGSPSPASPANPAESAVAAVPADKVTVKLSVPERRSWVSVKDHTGRSLFDGVLEQGQHKTFTDAEQVDLVLGDAGAVRVSVNGKPIADKFRPGQVQRLSYTKGNPSEG</sequence>
<dbReference type="PANTHER" id="PTHR34475:SF1">
    <property type="entry name" value="CYTOSKELETON PROTEIN RODZ"/>
    <property type="match status" value="1"/>
</dbReference>
<evidence type="ECO:0000256" key="2">
    <source>
        <dbReference type="SAM" id="Phobius"/>
    </source>
</evidence>
<reference evidence="5" key="1">
    <citation type="submission" date="2023-07" db="EMBL/GenBank/DDBJ databases">
        <title>30 novel species of actinomycetes from the DSMZ collection.</title>
        <authorList>
            <person name="Nouioui I."/>
        </authorList>
    </citation>
    <scope>NUCLEOTIDE SEQUENCE [LARGE SCALE GENOMIC DNA]</scope>
    <source>
        <strain evidence="5">DSM 41982</strain>
    </source>
</reference>
<dbReference type="CDD" id="cd00093">
    <property type="entry name" value="HTH_XRE"/>
    <property type="match status" value="1"/>
</dbReference>
<feature type="region of interest" description="Disordered" evidence="1">
    <location>
        <begin position="143"/>
        <end position="187"/>
    </location>
</feature>